<accession>A0ACB8T9K3</accession>
<organism evidence="1 2">
    <name type="scientific">Artomyces pyxidatus</name>
    <dbReference type="NCBI Taxonomy" id="48021"/>
    <lineage>
        <taxon>Eukaryota</taxon>
        <taxon>Fungi</taxon>
        <taxon>Dikarya</taxon>
        <taxon>Basidiomycota</taxon>
        <taxon>Agaricomycotina</taxon>
        <taxon>Agaricomycetes</taxon>
        <taxon>Russulales</taxon>
        <taxon>Auriscalpiaceae</taxon>
        <taxon>Artomyces</taxon>
    </lineage>
</organism>
<keyword evidence="2" id="KW-1185">Reference proteome</keyword>
<evidence type="ECO:0000313" key="2">
    <source>
        <dbReference type="Proteomes" id="UP000814140"/>
    </source>
</evidence>
<protein>
    <submittedName>
        <fullName evidence="1">Uncharacterized protein</fullName>
    </submittedName>
</protein>
<evidence type="ECO:0000313" key="1">
    <source>
        <dbReference type="EMBL" id="KAI0065589.1"/>
    </source>
</evidence>
<comment type="caution">
    <text evidence="1">The sequence shown here is derived from an EMBL/GenBank/DDBJ whole genome shotgun (WGS) entry which is preliminary data.</text>
</comment>
<proteinExistence type="predicted"/>
<dbReference type="Proteomes" id="UP000814140">
    <property type="component" value="Unassembled WGS sequence"/>
</dbReference>
<reference evidence="1" key="1">
    <citation type="submission" date="2021-03" db="EMBL/GenBank/DDBJ databases">
        <authorList>
            <consortium name="DOE Joint Genome Institute"/>
            <person name="Ahrendt S."/>
            <person name="Looney B.P."/>
            <person name="Miyauchi S."/>
            <person name="Morin E."/>
            <person name="Drula E."/>
            <person name="Courty P.E."/>
            <person name="Chicoki N."/>
            <person name="Fauchery L."/>
            <person name="Kohler A."/>
            <person name="Kuo A."/>
            <person name="Labutti K."/>
            <person name="Pangilinan J."/>
            <person name="Lipzen A."/>
            <person name="Riley R."/>
            <person name="Andreopoulos W."/>
            <person name="He G."/>
            <person name="Johnson J."/>
            <person name="Barry K.W."/>
            <person name="Grigoriev I.V."/>
            <person name="Nagy L."/>
            <person name="Hibbett D."/>
            <person name="Henrissat B."/>
            <person name="Matheny P.B."/>
            <person name="Labbe J."/>
            <person name="Martin F."/>
        </authorList>
    </citation>
    <scope>NUCLEOTIDE SEQUENCE</scope>
    <source>
        <strain evidence="1">HHB10654</strain>
    </source>
</reference>
<reference evidence="1" key="2">
    <citation type="journal article" date="2022" name="New Phytol.">
        <title>Evolutionary transition to the ectomycorrhizal habit in the genomes of a hyperdiverse lineage of mushroom-forming fungi.</title>
        <authorList>
            <person name="Looney B."/>
            <person name="Miyauchi S."/>
            <person name="Morin E."/>
            <person name="Drula E."/>
            <person name="Courty P.E."/>
            <person name="Kohler A."/>
            <person name="Kuo A."/>
            <person name="LaButti K."/>
            <person name="Pangilinan J."/>
            <person name="Lipzen A."/>
            <person name="Riley R."/>
            <person name="Andreopoulos W."/>
            <person name="He G."/>
            <person name="Johnson J."/>
            <person name="Nolan M."/>
            <person name="Tritt A."/>
            <person name="Barry K.W."/>
            <person name="Grigoriev I.V."/>
            <person name="Nagy L.G."/>
            <person name="Hibbett D."/>
            <person name="Henrissat B."/>
            <person name="Matheny P.B."/>
            <person name="Labbe J."/>
            <person name="Martin F.M."/>
        </authorList>
    </citation>
    <scope>NUCLEOTIDE SEQUENCE</scope>
    <source>
        <strain evidence="1">HHB10654</strain>
    </source>
</reference>
<dbReference type="EMBL" id="MU277195">
    <property type="protein sequence ID" value="KAI0065589.1"/>
    <property type="molecule type" value="Genomic_DNA"/>
</dbReference>
<name>A0ACB8T9K3_9AGAM</name>
<gene>
    <name evidence="1" type="ORF">BV25DRAFT_1709223</name>
</gene>
<sequence>MVRLITAVKVLLAAATASALPAPNRVTFAVSDDASYSVLDPQVLHIAQILAGHTLDGGALSAAYMKRSPQSDSSGGGGGSDSSGGGSDNQNTGWYEYPWWLYDGANNGKDSSG</sequence>